<proteinExistence type="inferred from homology"/>
<dbReference type="SMART" id="SM00220">
    <property type="entry name" value="S_TKc"/>
    <property type="match status" value="1"/>
</dbReference>
<dbReference type="PROSITE" id="PS50011">
    <property type="entry name" value="PROTEIN_KINASE_DOM"/>
    <property type="match status" value="1"/>
</dbReference>
<evidence type="ECO:0000256" key="1">
    <source>
        <dbReference type="ARBA" id="ARBA00022741"/>
    </source>
</evidence>
<dbReference type="GO" id="GO:0005524">
    <property type="term" value="F:ATP binding"/>
    <property type="evidence" value="ECO:0007669"/>
    <property type="project" value="UniProtKB-UniRule"/>
</dbReference>
<sequence length="323" mass="37536">MQKPGTDYEEDNLRMERFVPIRLLGKGAFGNVWLAFHNEIRIVAVKIIEKSKNEKHEWNAALHLIKTCELIITEVANCQTLNIIAKQPQIPLASYTLRALMKQILQGMKEFHKTGLVHRDIKCENILMHSPPESGRVYVKIADFGLAKKEDLINEQSYLAGTLPYQAPELFQKPIRSTFKVDIYALGITFYRIITHKFPINSPTFDGQKKKIEMETKIERPSEIKDDILWDLLSQLLEFDPDKRITAEQALQHPYFTSPEANADISQEQIELAQQAVDPEQDEDSNFTEFDKDPTFIVTESEIRKDREIFSKRIRFRQYPIEN</sequence>
<protein>
    <submittedName>
        <fullName evidence="6">Putative CAMK family protein kinase</fullName>
    </submittedName>
</protein>
<comment type="caution">
    <text evidence="6">The sequence shown here is derived from an EMBL/GenBank/DDBJ whole genome shotgun (WGS) entry which is preliminary data.</text>
</comment>
<dbReference type="Gene3D" id="3.30.200.20">
    <property type="entry name" value="Phosphorylase Kinase, domain 1"/>
    <property type="match status" value="1"/>
</dbReference>
<dbReference type="GO" id="GO:0005634">
    <property type="term" value="C:nucleus"/>
    <property type="evidence" value="ECO:0007669"/>
    <property type="project" value="TreeGrafter"/>
</dbReference>
<evidence type="ECO:0000313" key="7">
    <source>
        <dbReference type="Proteomes" id="UP000324800"/>
    </source>
</evidence>
<dbReference type="InterPro" id="IPR017441">
    <property type="entry name" value="Protein_kinase_ATP_BS"/>
</dbReference>
<keyword evidence="2 3" id="KW-0067">ATP-binding</keyword>
<keyword evidence="6" id="KW-0418">Kinase</keyword>
<dbReference type="PANTHER" id="PTHR44167:SF30">
    <property type="entry name" value="PHOSPHORYLASE KINASE"/>
    <property type="match status" value="1"/>
</dbReference>
<dbReference type="AlphaFoldDB" id="A0A5J4WDG3"/>
<dbReference type="GO" id="GO:0044773">
    <property type="term" value="P:mitotic DNA damage checkpoint signaling"/>
    <property type="evidence" value="ECO:0007669"/>
    <property type="project" value="TreeGrafter"/>
</dbReference>
<dbReference type="EMBL" id="SNRW01002560">
    <property type="protein sequence ID" value="KAA6392379.1"/>
    <property type="molecule type" value="Genomic_DNA"/>
</dbReference>
<comment type="similarity">
    <text evidence="4">Belongs to the protein kinase superfamily.</text>
</comment>
<dbReference type="Gene3D" id="1.10.510.10">
    <property type="entry name" value="Transferase(Phosphotransferase) domain 1"/>
    <property type="match status" value="1"/>
</dbReference>
<feature type="domain" description="Protein kinase" evidence="5">
    <location>
        <begin position="18"/>
        <end position="256"/>
    </location>
</feature>
<dbReference type="InterPro" id="IPR011009">
    <property type="entry name" value="Kinase-like_dom_sf"/>
</dbReference>
<evidence type="ECO:0000256" key="4">
    <source>
        <dbReference type="RuleBase" id="RU000304"/>
    </source>
</evidence>
<dbReference type="PROSITE" id="PS00107">
    <property type="entry name" value="PROTEIN_KINASE_ATP"/>
    <property type="match status" value="1"/>
</dbReference>
<keyword evidence="4" id="KW-0723">Serine/threonine-protein kinase</keyword>
<gene>
    <name evidence="6" type="ORF">EZS28_012096</name>
</gene>
<feature type="binding site" evidence="3">
    <location>
        <position position="46"/>
    </location>
    <ligand>
        <name>ATP</name>
        <dbReference type="ChEBI" id="CHEBI:30616"/>
    </ligand>
</feature>
<keyword evidence="1 3" id="KW-0547">Nucleotide-binding</keyword>
<dbReference type="SUPFAM" id="SSF56112">
    <property type="entry name" value="Protein kinase-like (PK-like)"/>
    <property type="match status" value="1"/>
</dbReference>
<evidence type="ECO:0000313" key="6">
    <source>
        <dbReference type="EMBL" id="KAA6392379.1"/>
    </source>
</evidence>
<dbReference type="Pfam" id="PF00069">
    <property type="entry name" value="Pkinase"/>
    <property type="match status" value="1"/>
</dbReference>
<reference evidence="6 7" key="1">
    <citation type="submission" date="2019-03" db="EMBL/GenBank/DDBJ databases">
        <title>Single cell metagenomics reveals metabolic interactions within the superorganism composed of flagellate Streblomastix strix and complex community of Bacteroidetes bacteria on its surface.</title>
        <authorList>
            <person name="Treitli S.C."/>
            <person name="Kolisko M."/>
            <person name="Husnik F."/>
            <person name="Keeling P."/>
            <person name="Hampl V."/>
        </authorList>
    </citation>
    <scope>NUCLEOTIDE SEQUENCE [LARGE SCALE GENOMIC DNA]</scope>
    <source>
        <strain evidence="6">ST1C</strain>
    </source>
</reference>
<evidence type="ECO:0000256" key="2">
    <source>
        <dbReference type="ARBA" id="ARBA00022840"/>
    </source>
</evidence>
<dbReference type="GO" id="GO:0004674">
    <property type="term" value="F:protein serine/threonine kinase activity"/>
    <property type="evidence" value="ECO:0007669"/>
    <property type="project" value="UniProtKB-KW"/>
</dbReference>
<evidence type="ECO:0000259" key="5">
    <source>
        <dbReference type="PROSITE" id="PS50011"/>
    </source>
</evidence>
<dbReference type="InterPro" id="IPR008271">
    <property type="entry name" value="Ser/Thr_kinase_AS"/>
</dbReference>
<dbReference type="PANTHER" id="PTHR44167">
    <property type="entry name" value="OVARIAN-SPECIFIC SERINE/THREONINE-PROTEIN KINASE LOK-RELATED"/>
    <property type="match status" value="1"/>
</dbReference>
<evidence type="ECO:0000256" key="3">
    <source>
        <dbReference type="PROSITE-ProRule" id="PRU10141"/>
    </source>
</evidence>
<keyword evidence="6" id="KW-0808">Transferase</keyword>
<dbReference type="PROSITE" id="PS00108">
    <property type="entry name" value="PROTEIN_KINASE_ST"/>
    <property type="match status" value="1"/>
</dbReference>
<dbReference type="InterPro" id="IPR000719">
    <property type="entry name" value="Prot_kinase_dom"/>
</dbReference>
<organism evidence="6 7">
    <name type="scientific">Streblomastix strix</name>
    <dbReference type="NCBI Taxonomy" id="222440"/>
    <lineage>
        <taxon>Eukaryota</taxon>
        <taxon>Metamonada</taxon>
        <taxon>Preaxostyla</taxon>
        <taxon>Oxymonadida</taxon>
        <taxon>Streblomastigidae</taxon>
        <taxon>Streblomastix</taxon>
    </lineage>
</organism>
<dbReference type="Proteomes" id="UP000324800">
    <property type="component" value="Unassembled WGS sequence"/>
</dbReference>
<accession>A0A5J4WDG3</accession>
<name>A0A5J4WDG3_9EUKA</name>